<dbReference type="NCBIfam" id="TIGR00005">
    <property type="entry name" value="rluA_subfam"/>
    <property type="match status" value="1"/>
</dbReference>
<evidence type="ECO:0000256" key="1">
    <source>
        <dbReference type="ARBA" id="ARBA00000073"/>
    </source>
</evidence>
<feature type="domain" description="Pseudouridine synthase RsuA/RluA-like" evidence="4">
    <location>
        <begin position="92"/>
        <end position="243"/>
    </location>
</feature>
<dbReference type="RefSeq" id="WP_251605234.1">
    <property type="nucleotide sequence ID" value="NZ_JAMQJY010000001.1"/>
</dbReference>
<dbReference type="InterPro" id="IPR006225">
    <property type="entry name" value="PsdUridine_synth_RluC/D"/>
</dbReference>
<comment type="catalytic activity">
    <reaction evidence="1 3">
        <text>a uridine in RNA = a pseudouridine in RNA</text>
        <dbReference type="Rhea" id="RHEA:48348"/>
        <dbReference type="Rhea" id="RHEA-COMP:12068"/>
        <dbReference type="Rhea" id="RHEA-COMP:12069"/>
        <dbReference type="ChEBI" id="CHEBI:65314"/>
        <dbReference type="ChEBI" id="CHEBI:65315"/>
    </reaction>
</comment>
<dbReference type="EC" id="5.4.99.-" evidence="3"/>
<evidence type="ECO:0000256" key="2">
    <source>
        <dbReference type="ARBA" id="ARBA00010876"/>
    </source>
</evidence>
<dbReference type="InterPro" id="IPR006145">
    <property type="entry name" value="PsdUridine_synth_RsuA/RluA"/>
</dbReference>
<dbReference type="SUPFAM" id="SSF55120">
    <property type="entry name" value="Pseudouridine synthase"/>
    <property type="match status" value="1"/>
</dbReference>
<dbReference type="Proteomes" id="UP001203665">
    <property type="component" value="Unassembled WGS sequence"/>
</dbReference>
<dbReference type="EMBL" id="JAMQJY010000001">
    <property type="protein sequence ID" value="MCM2675045.1"/>
    <property type="molecule type" value="Genomic_DNA"/>
</dbReference>
<dbReference type="CDD" id="cd02869">
    <property type="entry name" value="PseudoU_synth_RluA_like"/>
    <property type="match status" value="1"/>
</dbReference>
<sequence>MNNQPTFTWKVDAASANSSLRAFLRVRKQISKKMLASIKYHGGSLKVNGQEKTVRETLAESDTVIMQLPPESPSIGLIPESRLFDIVFEDEHFLVINKEAGIATIPSREHPRGTLANAVLAYYQSKQIQATFHPVNRLDRGTSGLLVVAKHRYAHDQMSKQQQAGMLNRRYEALVQGVVQPADGTIDAPIGRNPNSIIERMVTSDGKLAVTHYQTLFTTPEITHVRVALETGRTHQIRVHFASIGHPLAGDSLYGGESLGLTHQALHSCKLFFVHPFTEKEMVFEASPPDDFQQLVAQFKQV</sequence>
<dbReference type="InterPro" id="IPR020103">
    <property type="entry name" value="PsdUridine_synth_cat_dom_sf"/>
</dbReference>
<dbReference type="InterPro" id="IPR006224">
    <property type="entry name" value="PsdUridine_synth_RluA-like_CS"/>
</dbReference>
<keyword evidence="3" id="KW-0413">Isomerase</keyword>
<evidence type="ECO:0000313" key="6">
    <source>
        <dbReference type="Proteomes" id="UP001203665"/>
    </source>
</evidence>
<reference evidence="5" key="1">
    <citation type="submission" date="2022-06" db="EMBL/GenBank/DDBJ databases">
        <title>Alkalicoccobacillus porphyridii sp. nov., isolated from a marine red alga, Porphyridium purpureum and reclassification of Shouchella plakortidis and Shouchella gibsonii as Alkalicoccobacillus plakortidis comb. nov. and Alkalicoccobacillus gibsonii comb. nov.</title>
        <authorList>
            <person name="Kim K.H."/>
            <person name="Lee J.K."/>
            <person name="Han D.M."/>
            <person name="Baek J.H."/>
            <person name="Jeon C.O."/>
        </authorList>
    </citation>
    <scope>NUCLEOTIDE SEQUENCE</scope>
    <source>
        <strain evidence="5">DSM 19153</strain>
    </source>
</reference>
<dbReference type="InterPro" id="IPR050188">
    <property type="entry name" value="RluA_PseudoU_synthase"/>
</dbReference>
<comment type="caution">
    <text evidence="5">The sequence shown here is derived from an EMBL/GenBank/DDBJ whole genome shotgun (WGS) entry which is preliminary data.</text>
</comment>
<name>A0ABT0XH01_9BACI</name>
<evidence type="ECO:0000256" key="3">
    <source>
        <dbReference type="RuleBase" id="RU362028"/>
    </source>
</evidence>
<gene>
    <name evidence="5" type="ORF">NDM98_05800</name>
</gene>
<comment type="function">
    <text evidence="3">Responsible for synthesis of pseudouridine from uracil.</text>
</comment>
<organism evidence="5 6">
    <name type="scientific">Alkalicoccobacillus plakortidis</name>
    <dbReference type="NCBI Taxonomy" id="444060"/>
    <lineage>
        <taxon>Bacteria</taxon>
        <taxon>Bacillati</taxon>
        <taxon>Bacillota</taxon>
        <taxon>Bacilli</taxon>
        <taxon>Bacillales</taxon>
        <taxon>Bacillaceae</taxon>
        <taxon>Alkalicoccobacillus</taxon>
    </lineage>
</organism>
<protein>
    <recommendedName>
        <fullName evidence="3">Pseudouridine synthase</fullName>
        <ecNumber evidence="3">5.4.99.-</ecNumber>
    </recommendedName>
</protein>
<evidence type="ECO:0000259" key="4">
    <source>
        <dbReference type="Pfam" id="PF00849"/>
    </source>
</evidence>
<proteinExistence type="inferred from homology"/>
<comment type="similarity">
    <text evidence="2 3">Belongs to the pseudouridine synthase RluA family.</text>
</comment>
<accession>A0ABT0XH01</accession>
<dbReference type="Pfam" id="PF00849">
    <property type="entry name" value="PseudoU_synth_2"/>
    <property type="match status" value="1"/>
</dbReference>
<dbReference type="Gene3D" id="3.30.2350.10">
    <property type="entry name" value="Pseudouridine synthase"/>
    <property type="match status" value="1"/>
</dbReference>
<dbReference type="PROSITE" id="PS01129">
    <property type="entry name" value="PSI_RLU"/>
    <property type="match status" value="1"/>
</dbReference>
<dbReference type="PANTHER" id="PTHR21600">
    <property type="entry name" value="MITOCHONDRIAL RNA PSEUDOURIDINE SYNTHASE"/>
    <property type="match status" value="1"/>
</dbReference>
<dbReference type="PANTHER" id="PTHR21600:SF35">
    <property type="entry name" value="PSEUDOURIDINE SYNTHASE"/>
    <property type="match status" value="1"/>
</dbReference>
<keyword evidence="6" id="KW-1185">Reference proteome</keyword>
<evidence type="ECO:0000313" key="5">
    <source>
        <dbReference type="EMBL" id="MCM2675045.1"/>
    </source>
</evidence>